<gene>
    <name evidence="2" type="ORF">wssv_03730</name>
</gene>
<dbReference type="EMBL" id="MF768985">
    <property type="protein sequence ID" value="ATU83539.1"/>
    <property type="molecule type" value="Genomic_DNA"/>
</dbReference>
<sequence>MAVMAVWLAEGHLDTVTISFVSVVEAAWMARSIFLSASFKSLNSDAFSIDDKIELAYWLSLTVTGTLLSSPFDDDDDDGGNCMLVEETFSGAEKRVRIPWPAETVALLLALFAFGIATTVSACCLPLKMPTVAA</sequence>
<dbReference type="EMBL" id="JX515788">
    <property type="protein sequence ID" value="AFX59750.1"/>
    <property type="molecule type" value="Genomic_DNA"/>
</dbReference>
<protein>
    <submittedName>
        <fullName evidence="3">ORF940</fullName>
    </submittedName>
    <submittedName>
        <fullName evidence="2">Wsv373</fullName>
    </submittedName>
</protein>
<keyword evidence="1" id="KW-1133">Transmembrane helix</keyword>
<proteinExistence type="predicted"/>
<keyword evidence="1" id="KW-0812">Transmembrane</keyword>
<reference evidence="3" key="2">
    <citation type="journal article" date="2018" name="Aquaculture">
        <title>Complete genome sequence of a white spot syndrome virus associated with a disease incursion in Australia.</title>
        <authorList>
            <person name="Oakey J."/>
            <person name="Smith C.S."/>
        </authorList>
    </citation>
    <scope>NUCLEOTIDE SEQUENCE [LARGE SCALE GENOMIC DNA]</scope>
    <source>
        <strain evidence="3">WSSV-AU</strain>
    </source>
</reference>
<dbReference type="Proteomes" id="UP000267516">
    <property type="component" value="Segment"/>
</dbReference>
<reference evidence="2" key="1">
    <citation type="submission" date="2012-08" db="EMBL/GenBank/DDBJ databases">
        <title>Cassytha pubescens and C. glabella (Lauraceae) are not disjunctly distributed between Australia and the Ryukyu Archipelago of Japan - evidence from morphological and molecular data.</title>
        <authorList>
            <person name="Kokubugata G."/>
            <person name="Nakamura K."/>
            <person name="Forster P.I."/>
            <person name="Wilson G.W."/>
            <person name="Holland A.E."/>
            <person name="Hirayama Y."/>
            <person name="Yokota M."/>
        </authorList>
    </citation>
    <scope>NUCLEOTIDE SEQUENCE</scope>
    <source>
        <strain evidence="2">K-LV1</strain>
    </source>
</reference>
<accession>K7WK75</accession>
<evidence type="ECO:0000313" key="2">
    <source>
        <dbReference type="EMBL" id="AFX59750.1"/>
    </source>
</evidence>
<name>K7WK75_9VIRU</name>
<evidence type="ECO:0000256" key="1">
    <source>
        <dbReference type="SAM" id="Phobius"/>
    </source>
</evidence>
<evidence type="ECO:0000313" key="3">
    <source>
        <dbReference type="EMBL" id="ATU83539.1"/>
    </source>
</evidence>
<organism evidence="2">
    <name type="scientific">White spot syndrome virus</name>
    <dbReference type="NCBI Taxonomy" id="342409"/>
    <lineage>
        <taxon>Viruses</taxon>
        <taxon>Viruses incertae sedis</taxon>
        <taxon>Naldaviricetes</taxon>
        <taxon>Nimaviridae</taxon>
        <taxon>Whispovirus</taxon>
    </lineage>
</organism>
<feature type="transmembrane region" description="Helical" evidence="1">
    <location>
        <begin position="105"/>
        <end position="127"/>
    </location>
</feature>
<dbReference type="Proteomes" id="UP000277283">
    <property type="component" value="Segment"/>
</dbReference>
<keyword evidence="1" id="KW-0472">Membrane</keyword>